<evidence type="ECO:0000256" key="9">
    <source>
        <dbReference type="RuleBase" id="RU004504"/>
    </source>
</evidence>
<comment type="similarity">
    <text evidence="2 8">Belongs to the class-V pyridoxal-phosphate-dependent aminotransferase family.</text>
</comment>
<evidence type="ECO:0000256" key="4">
    <source>
        <dbReference type="ARBA" id="ARBA00022679"/>
    </source>
</evidence>
<dbReference type="GO" id="GO:0008453">
    <property type="term" value="F:alanine-glyoxylate transaminase activity"/>
    <property type="evidence" value="ECO:0007669"/>
    <property type="project" value="TreeGrafter"/>
</dbReference>
<dbReference type="Gene3D" id="3.40.640.10">
    <property type="entry name" value="Type I PLP-dependent aspartate aminotransferase-like (Major domain)"/>
    <property type="match status" value="1"/>
</dbReference>
<evidence type="ECO:0000259" key="10">
    <source>
        <dbReference type="Pfam" id="PF00266"/>
    </source>
</evidence>
<evidence type="ECO:0000313" key="11">
    <source>
        <dbReference type="EMBL" id="TET93696.1"/>
    </source>
</evidence>
<accession>A0A523YQB1</accession>
<dbReference type="InterPro" id="IPR015424">
    <property type="entry name" value="PyrdxlP-dep_Trfase"/>
</dbReference>
<comment type="cofactor">
    <cofactor evidence="1 7 9">
        <name>pyridoxal 5'-phosphate</name>
        <dbReference type="ChEBI" id="CHEBI:597326"/>
    </cofactor>
</comment>
<dbReference type="Gene3D" id="3.90.1150.10">
    <property type="entry name" value="Aspartate Aminotransferase, domain 1"/>
    <property type="match status" value="1"/>
</dbReference>
<evidence type="ECO:0000256" key="8">
    <source>
        <dbReference type="RuleBase" id="RU004075"/>
    </source>
</evidence>
<dbReference type="InterPro" id="IPR000192">
    <property type="entry name" value="Aminotrans_V_dom"/>
</dbReference>
<feature type="binding site" evidence="6">
    <location>
        <position position="331"/>
    </location>
    <ligand>
        <name>substrate</name>
    </ligand>
</feature>
<dbReference type="Pfam" id="PF00266">
    <property type="entry name" value="Aminotran_5"/>
    <property type="match status" value="1"/>
</dbReference>
<sequence>MKQRLFTPGPTPLPEEVRLGQAREIVHHRGKEFAEIFKEVRQGLRYVFQTEEEVFVFTASGTGAMEAAVANLLSSEDRVLVIKGGKFGERWAEIATAFGVQVIPLDVKWGSAPDPGLIKKKLTAHPEIKGVFTQLVETSTGAVYDIKAIAEAVRPTGAILVVDAISGLGAQFLPTNEWGIDVVIGGSQKALMIPPGLAFVTLSPKAWSLVENSYTPRYYWDFKKVRKALDKNQTPYTPAISLICALRESLSLIKKEGWENVLARHARLAEATRRAALALGLKIFTKVPSNVLTAIEVPPGINANELRTIMRDGYGVQVAGGQEELRGKIIRIAHLGWMDRSDMVAAIFSLEMSLSKLGYPVALGKGVAAAEEILKE</sequence>
<dbReference type="InterPro" id="IPR015421">
    <property type="entry name" value="PyrdxlP-dep_Trfase_major"/>
</dbReference>
<dbReference type="AlphaFoldDB" id="A0A523YQB1"/>
<comment type="caution">
    <text evidence="11">The sequence shown here is derived from an EMBL/GenBank/DDBJ whole genome shotgun (WGS) entry which is preliminary data.</text>
</comment>
<name>A0A523YQB1_UNCAE</name>
<dbReference type="PIRSF" id="PIRSF000524">
    <property type="entry name" value="SPT"/>
    <property type="match status" value="1"/>
</dbReference>
<evidence type="ECO:0000256" key="5">
    <source>
        <dbReference type="ARBA" id="ARBA00022898"/>
    </source>
</evidence>
<proteinExistence type="inferred from homology"/>
<dbReference type="SUPFAM" id="SSF53383">
    <property type="entry name" value="PLP-dependent transferases"/>
    <property type="match status" value="1"/>
</dbReference>
<evidence type="ECO:0000256" key="2">
    <source>
        <dbReference type="ARBA" id="ARBA00009236"/>
    </source>
</evidence>
<evidence type="ECO:0000313" key="12">
    <source>
        <dbReference type="Proteomes" id="UP000316925"/>
    </source>
</evidence>
<organism evidence="11 12">
    <name type="scientific">Aerophobetes bacterium</name>
    <dbReference type="NCBI Taxonomy" id="2030807"/>
    <lineage>
        <taxon>Bacteria</taxon>
        <taxon>Candidatus Aerophobota</taxon>
    </lineage>
</organism>
<feature type="modified residue" description="N6-(pyridoxal phosphate)lysine" evidence="7">
    <location>
        <position position="189"/>
    </location>
</feature>
<keyword evidence="3 11" id="KW-0032">Aminotransferase</keyword>
<dbReference type="PANTHER" id="PTHR21152">
    <property type="entry name" value="AMINOTRANSFERASE CLASS V"/>
    <property type="match status" value="1"/>
</dbReference>
<gene>
    <name evidence="11" type="ORF">E3J33_01370</name>
</gene>
<evidence type="ECO:0000256" key="7">
    <source>
        <dbReference type="PIRSR" id="PIRSR000524-50"/>
    </source>
</evidence>
<dbReference type="EMBL" id="SOIJ01000079">
    <property type="protein sequence ID" value="TET93696.1"/>
    <property type="molecule type" value="Genomic_DNA"/>
</dbReference>
<dbReference type="InterPro" id="IPR020578">
    <property type="entry name" value="Aminotrans_V_PyrdxlP_BS"/>
</dbReference>
<dbReference type="GO" id="GO:0019265">
    <property type="term" value="P:glycine biosynthetic process, by transamination of glyoxylate"/>
    <property type="evidence" value="ECO:0007669"/>
    <property type="project" value="TreeGrafter"/>
</dbReference>
<dbReference type="GO" id="GO:0004760">
    <property type="term" value="F:L-serine-pyruvate transaminase activity"/>
    <property type="evidence" value="ECO:0007669"/>
    <property type="project" value="TreeGrafter"/>
</dbReference>
<keyword evidence="4 11" id="KW-0808">Transferase</keyword>
<dbReference type="PROSITE" id="PS00595">
    <property type="entry name" value="AA_TRANSFER_CLASS_5"/>
    <property type="match status" value="1"/>
</dbReference>
<evidence type="ECO:0000256" key="6">
    <source>
        <dbReference type="PIRSR" id="PIRSR000524-1"/>
    </source>
</evidence>
<protein>
    <submittedName>
        <fullName evidence="11">Alanine--glyoxylate aminotransferase family protein</fullName>
    </submittedName>
</protein>
<reference evidence="11 12" key="1">
    <citation type="submission" date="2019-03" db="EMBL/GenBank/DDBJ databases">
        <title>Metabolic potential of uncultured bacteria and archaea associated with petroleum seepage in deep-sea sediments.</title>
        <authorList>
            <person name="Dong X."/>
            <person name="Hubert C."/>
        </authorList>
    </citation>
    <scope>NUCLEOTIDE SEQUENCE [LARGE SCALE GENOMIC DNA]</scope>
    <source>
        <strain evidence="11">E29_bin28</strain>
    </source>
</reference>
<dbReference type="FunFam" id="3.40.640.10:FF:000027">
    <property type="entry name" value="Serine--pyruvate aminotransferase, mitochondrial"/>
    <property type="match status" value="1"/>
</dbReference>
<evidence type="ECO:0000256" key="3">
    <source>
        <dbReference type="ARBA" id="ARBA00022576"/>
    </source>
</evidence>
<dbReference type="PANTHER" id="PTHR21152:SF40">
    <property type="entry name" value="ALANINE--GLYOXYLATE AMINOTRANSFERASE"/>
    <property type="match status" value="1"/>
</dbReference>
<dbReference type="InterPro" id="IPR015422">
    <property type="entry name" value="PyrdxlP-dep_Trfase_small"/>
</dbReference>
<evidence type="ECO:0000256" key="1">
    <source>
        <dbReference type="ARBA" id="ARBA00001933"/>
    </source>
</evidence>
<feature type="domain" description="Aminotransferase class V" evidence="10">
    <location>
        <begin position="22"/>
        <end position="322"/>
    </location>
</feature>
<dbReference type="FunFam" id="3.90.1150.10:FF:000031">
    <property type="entry name" value="Serine--glyoxylate aminotransferase"/>
    <property type="match status" value="1"/>
</dbReference>
<keyword evidence="5 7" id="KW-0663">Pyridoxal phosphate</keyword>
<dbReference type="InterPro" id="IPR024169">
    <property type="entry name" value="SP_NH2Trfase/AEP_transaminase"/>
</dbReference>
<dbReference type="Proteomes" id="UP000316925">
    <property type="component" value="Unassembled WGS sequence"/>
</dbReference>